<dbReference type="STRING" id="662367.SAMN05216167_1396"/>
<proteinExistence type="predicted"/>
<accession>A0A1I2H9R8</accession>
<keyword evidence="2" id="KW-1185">Reference proteome</keyword>
<dbReference type="EMBL" id="FOLQ01000039">
    <property type="protein sequence ID" value="SFF25717.1"/>
    <property type="molecule type" value="Genomic_DNA"/>
</dbReference>
<name>A0A1I2H9R8_9BACT</name>
<evidence type="ECO:0000313" key="1">
    <source>
        <dbReference type="EMBL" id="SFF25717.1"/>
    </source>
</evidence>
<sequence length="41" mass="4789">MCVYINNIYIFNKPIDSIYAYYQKDYSPLDGESAKAYFPLG</sequence>
<dbReference type="Proteomes" id="UP000198598">
    <property type="component" value="Unassembled WGS sequence"/>
</dbReference>
<protein>
    <submittedName>
        <fullName evidence="1">Uncharacterized protein</fullName>
    </submittedName>
</protein>
<dbReference type="AlphaFoldDB" id="A0A1I2H9R8"/>
<evidence type="ECO:0000313" key="2">
    <source>
        <dbReference type="Proteomes" id="UP000198598"/>
    </source>
</evidence>
<organism evidence="1 2">
    <name type="scientific">Spirosoma endophyticum</name>
    <dbReference type="NCBI Taxonomy" id="662367"/>
    <lineage>
        <taxon>Bacteria</taxon>
        <taxon>Pseudomonadati</taxon>
        <taxon>Bacteroidota</taxon>
        <taxon>Cytophagia</taxon>
        <taxon>Cytophagales</taxon>
        <taxon>Cytophagaceae</taxon>
        <taxon>Spirosoma</taxon>
    </lineage>
</organism>
<reference evidence="1 2" key="1">
    <citation type="submission" date="2016-10" db="EMBL/GenBank/DDBJ databases">
        <authorList>
            <person name="de Groot N.N."/>
        </authorList>
    </citation>
    <scope>NUCLEOTIDE SEQUENCE [LARGE SCALE GENOMIC DNA]</scope>
    <source>
        <strain evidence="1 2">DSM 26130</strain>
    </source>
</reference>
<gene>
    <name evidence="1" type="ORF">SAMN05216167_1396</name>
</gene>